<name>A0ABU2MUR0_9ACTN</name>
<protein>
    <submittedName>
        <fullName evidence="4">PP2C family protein-serine/threonine phosphatase</fullName>
        <ecNumber evidence="4">3.1.3.16</ecNumber>
    </submittedName>
</protein>
<keyword evidence="5" id="KW-1185">Reference proteome</keyword>
<feature type="transmembrane region" description="Helical" evidence="2">
    <location>
        <begin position="26"/>
        <end position="45"/>
    </location>
</feature>
<sequence length="391" mass="41853">MDPTRTPRRPGWRRRLLIRQEPGLRIGRWNVSWLLPAAVLAAIAIGDWNSSGDFRIATWIVLVPGLAAALCGVLTTALFGVAAAVVYWLLDSAWGYQYQKGAADFVLVIGGGVLAVLSSWLRGWARGYLRRVESAADAIRLAVLRPIPPGDGGLDSASSYLTADVETRVGGDFFEIQPSPHGARVLLGDVQGKGTSAVDAAAAVLGAFREAAYYERDLAVVAERLENRMRRHNEYAATLGQTDERFATAVLVGFPETDTGWVKLVNFGHSGPLVIGPAGVRALPEGTGPPLGLTGLTGERPPVVRVPFAAEETLLMVTDGVTEARDRTGAFLPLEDHLARGCDDPAPRQVVNFVVNAVLDHTRGRLADDTALLAVRRMPATPADLAKDEAD</sequence>
<dbReference type="Gene3D" id="3.60.40.10">
    <property type="entry name" value="PPM-type phosphatase domain"/>
    <property type="match status" value="1"/>
</dbReference>
<organism evidence="4 5">
    <name type="scientific">Streptomyces litchfieldiae</name>
    <dbReference type="NCBI Taxonomy" id="3075543"/>
    <lineage>
        <taxon>Bacteria</taxon>
        <taxon>Bacillati</taxon>
        <taxon>Actinomycetota</taxon>
        <taxon>Actinomycetes</taxon>
        <taxon>Kitasatosporales</taxon>
        <taxon>Streptomycetaceae</taxon>
        <taxon>Streptomyces</taxon>
    </lineage>
</organism>
<feature type="transmembrane region" description="Helical" evidence="2">
    <location>
        <begin position="102"/>
        <end position="121"/>
    </location>
</feature>
<comment type="caution">
    <text evidence="4">The sequence shown here is derived from an EMBL/GenBank/DDBJ whole genome shotgun (WGS) entry which is preliminary data.</text>
</comment>
<reference evidence="5" key="1">
    <citation type="submission" date="2023-07" db="EMBL/GenBank/DDBJ databases">
        <title>30 novel species of actinomycetes from the DSMZ collection.</title>
        <authorList>
            <person name="Nouioui I."/>
        </authorList>
    </citation>
    <scope>NUCLEOTIDE SEQUENCE [LARGE SCALE GENOMIC DNA]</scope>
    <source>
        <strain evidence="5">DSM 44938</strain>
    </source>
</reference>
<keyword evidence="2" id="KW-0472">Membrane</keyword>
<dbReference type="InterPro" id="IPR052016">
    <property type="entry name" value="Bact_Sigma-Reg"/>
</dbReference>
<dbReference type="InterPro" id="IPR001932">
    <property type="entry name" value="PPM-type_phosphatase-like_dom"/>
</dbReference>
<feature type="transmembrane region" description="Helical" evidence="2">
    <location>
        <begin position="57"/>
        <end position="90"/>
    </location>
</feature>
<dbReference type="Proteomes" id="UP001183246">
    <property type="component" value="Unassembled WGS sequence"/>
</dbReference>
<dbReference type="SMART" id="SM00331">
    <property type="entry name" value="PP2C_SIG"/>
    <property type="match status" value="1"/>
</dbReference>
<accession>A0ABU2MUR0</accession>
<proteinExistence type="predicted"/>
<dbReference type="Pfam" id="PF07228">
    <property type="entry name" value="SpoIIE"/>
    <property type="match status" value="1"/>
</dbReference>
<evidence type="ECO:0000313" key="5">
    <source>
        <dbReference type="Proteomes" id="UP001183246"/>
    </source>
</evidence>
<gene>
    <name evidence="4" type="ORF">RM590_22050</name>
</gene>
<evidence type="ECO:0000256" key="1">
    <source>
        <dbReference type="ARBA" id="ARBA00022801"/>
    </source>
</evidence>
<evidence type="ECO:0000259" key="3">
    <source>
        <dbReference type="SMART" id="SM00331"/>
    </source>
</evidence>
<dbReference type="InterPro" id="IPR036457">
    <property type="entry name" value="PPM-type-like_dom_sf"/>
</dbReference>
<evidence type="ECO:0000313" key="4">
    <source>
        <dbReference type="EMBL" id="MDT0345265.1"/>
    </source>
</evidence>
<evidence type="ECO:0000256" key="2">
    <source>
        <dbReference type="SAM" id="Phobius"/>
    </source>
</evidence>
<dbReference type="SUPFAM" id="SSF81606">
    <property type="entry name" value="PP2C-like"/>
    <property type="match status" value="1"/>
</dbReference>
<dbReference type="PANTHER" id="PTHR43156:SF2">
    <property type="entry name" value="STAGE II SPORULATION PROTEIN E"/>
    <property type="match status" value="1"/>
</dbReference>
<dbReference type="EC" id="3.1.3.16" evidence="4"/>
<dbReference type="EMBL" id="JAVREL010000013">
    <property type="protein sequence ID" value="MDT0345265.1"/>
    <property type="molecule type" value="Genomic_DNA"/>
</dbReference>
<feature type="domain" description="PPM-type phosphatase" evidence="3">
    <location>
        <begin position="154"/>
        <end position="377"/>
    </location>
</feature>
<dbReference type="GO" id="GO:0004722">
    <property type="term" value="F:protein serine/threonine phosphatase activity"/>
    <property type="evidence" value="ECO:0007669"/>
    <property type="project" value="UniProtKB-EC"/>
</dbReference>
<dbReference type="PANTHER" id="PTHR43156">
    <property type="entry name" value="STAGE II SPORULATION PROTEIN E-RELATED"/>
    <property type="match status" value="1"/>
</dbReference>
<keyword evidence="2" id="KW-1133">Transmembrane helix</keyword>
<dbReference type="RefSeq" id="WP_311706389.1">
    <property type="nucleotide sequence ID" value="NZ_JAVREL010000013.1"/>
</dbReference>
<keyword evidence="2" id="KW-0812">Transmembrane</keyword>
<keyword evidence="1 4" id="KW-0378">Hydrolase</keyword>